<gene>
    <name evidence="2" type="ORF">Adu01nite_63200</name>
</gene>
<dbReference type="EMBL" id="BOML01000051">
    <property type="protein sequence ID" value="GIE04970.1"/>
    <property type="molecule type" value="Genomic_DNA"/>
</dbReference>
<evidence type="ECO:0000313" key="2">
    <source>
        <dbReference type="EMBL" id="GIE04970.1"/>
    </source>
</evidence>
<evidence type="ECO:0000256" key="1">
    <source>
        <dbReference type="SAM" id="Phobius"/>
    </source>
</evidence>
<organism evidence="2 3">
    <name type="scientific">Paractinoplanes durhamensis</name>
    <dbReference type="NCBI Taxonomy" id="113563"/>
    <lineage>
        <taxon>Bacteria</taxon>
        <taxon>Bacillati</taxon>
        <taxon>Actinomycetota</taxon>
        <taxon>Actinomycetes</taxon>
        <taxon>Micromonosporales</taxon>
        <taxon>Micromonosporaceae</taxon>
        <taxon>Paractinoplanes</taxon>
    </lineage>
</organism>
<feature type="transmembrane region" description="Helical" evidence="1">
    <location>
        <begin position="138"/>
        <end position="158"/>
    </location>
</feature>
<protein>
    <recommendedName>
        <fullName evidence="4">Cytochrome C biogenesis protein transmembrane domain-containing protein</fullName>
    </recommendedName>
</protein>
<evidence type="ECO:0000313" key="3">
    <source>
        <dbReference type="Proteomes" id="UP000637628"/>
    </source>
</evidence>
<name>A0ABQ3Z565_9ACTN</name>
<keyword evidence="1" id="KW-0812">Transmembrane</keyword>
<proteinExistence type="predicted"/>
<keyword evidence="1" id="KW-0472">Membrane</keyword>
<sequence length="213" mass="22483">MRHSAQVVQRAGPSRAEVTQGVNQRLEATLHADPSLRLEPVPAQFLRTPETRSGIRIVRGGRLPEAGDEAFDLVAELWREAGGRVEEASGLDGRLLVVHDPAGYIISLTRHSGEDPILTVASPAIPAPFLDRGLMSGLLAGLVVGCLGPCATTVIPSAAFPGLAGTHLTYWAWIPLFLVIVGGSLYLPEARRFGVGLLVGGVLIGLPIATMFS</sequence>
<evidence type="ECO:0008006" key="4">
    <source>
        <dbReference type="Google" id="ProtNLM"/>
    </source>
</evidence>
<feature type="transmembrane region" description="Helical" evidence="1">
    <location>
        <begin position="194"/>
        <end position="212"/>
    </location>
</feature>
<comment type="caution">
    <text evidence="2">The sequence shown here is derived from an EMBL/GenBank/DDBJ whole genome shotgun (WGS) entry which is preliminary data.</text>
</comment>
<keyword evidence="1" id="KW-1133">Transmembrane helix</keyword>
<accession>A0ABQ3Z565</accession>
<keyword evidence="3" id="KW-1185">Reference proteome</keyword>
<dbReference type="Proteomes" id="UP000637628">
    <property type="component" value="Unassembled WGS sequence"/>
</dbReference>
<feature type="transmembrane region" description="Helical" evidence="1">
    <location>
        <begin position="170"/>
        <end position="187"/>
    </location>
</feature>
<reference evidence="2 3" key="1">
    <citation type="submission" date="2021-01" db="EMBL/GenBank/DDBJ databases">
        <title>Whole genome shotgun sequence of Actinoplanes durhamensis NBRC 14914.</title>
        <authorList>
            <person name="Komaki H."/>
            <person name="Tamura T."/>
        </authorList>
    </citation>
    <scope>NUCLEOTIDE SEQUENCE [LARGE SCALE GENOMIC DNA]</scope>
    <source>
        <strain evidence="2 3">NBRC 14914</strain>
    </source>
</reference>